<evidence type="ECO:0000256" key="1">
    <source>
        <dbReference type="SAM" id="MobiDB-lite"/>
    </source>
</evidence>
<name>A0ABV0WBI8_9TELE</name>
<protein>
    <submittedName>
        <fullName evidence="2">Uncharacterized protein</fullName>
    </submittedName>
</protein>
<accession>A0ABV0WBI8</accession>
<organism evidence="2 3">
    <name type="scientific">Xenotaenia resolanae</name>
    <dbReference type="NCBI Taxonomy" id="208358"/>
    <lineage>
        <taxon>Eukaryota</taxon>
        <taxon>Metazoa</taxon>
        <taxon>Chordata</taxon>
        <taxon>Craniata</taxon>
        <taxon>Vertebrata</taxon>
        <taxon>Euteleostomi</taxon>
        <taxon>Actinopterygii</taxon>
        <taxon>Neopterygii</taxon>
        <taxon>Teleostei</taxon>
        <taxon>Neoteleostei</taxon>
        <taxon>Acanthomorphata</taxon>
        <taxon>Ovalentaria</taxon>
        <taxon>Atherinomorphae</taxon>
        <taxon>Cyprinodontiformes</taxon>
        <taxon>Goodeidae</taxon>
        <taxon>Xenotaenia</taxon>
    </lineage>
</organism>
<reference evidence="2 3" key="1">
    <citation type="submission" date="2021-06" db="EMBL/GenBank/DDBJ databases">
        <authorList>
            <person name="Palmer J.M."/>
        </authorList>
    </citation>
    <scope>NUCLEOTIDE SEQUENCE [LARGE SCALE GENOMIC DNA]</scope>
    <source>
        <strain evidence="2 3">XR_2019</strain>
        <tissue evidence="2">Muscle</tissue>
    </source>
</reference>
<sequence>MSWCGSCFICCHCATYLPGGKDMCDYTSSFTHKGPPYLEDLTAVRGTVNVLAGLVHAKRHAVEQDHHDANPLEPRADGTGVKEHVGRRKTQTFVYTAQFNCALNTIHNHWIQPS</sequence>
<proteinExistence type="predicted"/>
<evidence type="ECO:0000313" key="3">
    <source>
        <dbReference type="Proteomes" id="UP001444071"/>
    </source>
</evidence>
<gene>
    <name evidence="2" type="ORF">XENORESO_005601</name>
</gene>
<dbReference type="Proteomes" id="UP001444071">
    <property type="component" value="Unassembled WGS sequence"/>
</dbReference>
<comment type="caution">
    <text evidence="2">The sequence shown here is derived from an EMBL/GenBank/DDBJ whole genome shotgun (WGS) entry which is preliminary data.</text>
</comment>
<feature type="region of interest" description="Disordered" evidence="1">
    <location>
        <begin position="63"/>
        <end position="83"/>
    </location>
</feature>
<dbReference type="EMBL" id="JAHRIM010040239">
    <property type="protein sequence ID" value="MEQ2266459.1"/>
    <property type="molecule type" value="Genomic_DNA"/>
</dbReference>
<keyword evidence="3" id="KW-1185">Reference proteome</keyword>
<evidence type="ECO:0000313" key="2">
    <source>
        <dbReference type="EMBL" id="MEQ2266459.1"/>
    </source>
</evidence>